<dbReference type="Pfam" id="PF00931">
    <property type="entry name" value="NB-ARC"/>
    <property type="match status" value="1"/>
</dbReference>
<reference evidence="2" key="1">
    <citation type="submission" date="2019-03" db="EMBL/GenBank/DDBJ databases">
        <title>WGS assembly of Setaria viridis.</title>
        <authorList>
            <person name="Huang P."/>
            <person name="Jenkins J."/>
            <person name="Grimwood J."/>
            <person name="Barry K."/>
            <person name="Healey A."/>
            <person name="Mamidi S."/>
            <person name="Sreedasyam A."/>
            <person name="Shu S."/>
            <person name="Feldman M."/>
            <person name="Wu J."/>
            <person name="Yu Y."/>
            <person name="Chen C."/>
            <person name="Johnson J."/>
            <person name="Rokhsar D."/>
            <person name="Baxter I."/>
            <person name="Schmutz J."/>
            <person name="Brutnell T."/>
            <person name="Kellogg E."/>
        </authorList>
    </citation>
    <scope>NUCLEOTIDE SEQUENCE [LARGE SCALE GENOMIC DNA]</scope>
</reference>
<dbReference type="GO" id="GO:0043531">
    <property type="term" value="F:ADP binding"/>
    <property type="evidence" value="ECO:0007669"/>
    <property type="project" value="InterPro"/>
</dbReference>
<dbReference type="Gramene" id="TKW02589">
    <property type="protein sequence ID" value="TKW02589"/>
    <property type="gene ID" value="SEVIR_8G250250v2"/>
</dbReference>
<dbReference type="InterPro" id="IPR002182">
    <property type="entry name" value="NB-ARC"/>
</dbReference>
<evidence type="ECO:0000259" key="1">
    <source>
        <dbReference type="Pfam" id="PF00931"/>
    </source>
</evidence>
<proteinExistence type="predicted"/>
<dbReference type="Proteomes" id="UP000298652">
    <property type="component" value="Chromosome 8"/>
</dbReference>
<sequence>MDVAHQVMPSSLVPCDKKVVTKTLREFLYTKRYLIEIDDIWTISSWNSITCAFPENNLGSRILATTEAENLAKFCCVKPIDFIFVLKPLADCDSRLLLRSRMSFSEEDCLNYPNILKSILKVC</sequence>
<accession>A0A4U6TPP7</accession>
<evidence type="ECO:0000313" key="3">
    <source>
        <dbReference type="Proteomes" id="UP000298652"/>
    </source>
</evidence>
<evidence type="ECO:0000313" key="2">
    <source>
        <dbReference type="EMBL" id="TKW02589.1"/>
    </source>
</evidence>
<dbReference type="EMBL" id="CM016559">
    <property type="protein sequence ID" value="TKW02589.1"/>
    <property type="molecule type" value="Genomic_DNA"/>
</dbReference>
<organism evidence="2 3">
    <name type="scientific">Setaria viridis</name>
    <name type="common">Green bristlegrass</name>
    <name type="synonym">Setaria italica subsp. viridis</name>
    <dbReference type="NCBI Taxonomy" id="4556"/>
    <lineage>
        <taxon>Eukaryota</taxon>
        <taxon>Viridiplantae</taxon>
        <taxon>Streptophyta</taxon>
        <taxon>Embryophyta</taxon>
        <taxon>Tracheophyta</taxon>
        <taxon>Spermatophyta</taxon>
        <taxon>Magnoliopsida</taxon>
        <taxon>Liliopsida</taxon>
        <taxon>Poales</taxon>
        <taxon>Poaceae</taxon>
        <taxon>PACMAD clade</taxon>
        <taxon>Panicoideae</taxon>
        <taxon>Panicodae</taxon>
        <taxon>Paniceae</taxon>
        <taxon>Cenchrinae</taxon>
        <taxon>Setaria</taxon>
    </lineage>
</organism>
<name>A0A4U6TPP7_SETVI</name>
<dbReference type="Gene3D" id="3.40.50.300">
    <property type="entry name" value="P-loop containing nucleotide triphosphate hydrolases"/>
    <property type="match status" value="1"/>
</dbReference>
<keyword evidence="3" id="KW-1185">Reference proteome</keyword>
<dbReference type="AlphaFoldDB" id="A0A4U6TPP7"/>
<dbReference type="SUPFAM" id="SSF52540">
    <property type="entry name" value="P-loop containing nucleoside triphosphate hydrolases"/>
    <property type="match status" value="1"/>
</dbReference>
<dbReference type="InterPro" id="IPR027417">
    <property type="entry name" value="P-loop_NTPase"/>
</dbReference>
<feature type="domain" description="NB-ARC" evidence="1">
    <location>
        <begin position="20"/>
        <end position="78"/>
    </location>
</feature>
<protein>
    <recommendedName>
        <fullName evidence="1">NB-ARC domain-containing protein</fullName>
    </recommendedName>
</protein>
<gene>
    <name evidence="2" type="ORF">SEVIR_8G250250v2</name>
</gene>